<dbReference type="InParanoid" id="B2A3A4"/>
<reference evidence="4 5" key="2">
    <citation type="journal article" date="2011" name="J. Bacteriol.">
        <title>Complete genome sequence of the anaerobic, halophilic alkalithermophile Natranaerobius thermophilus JW/NM-WN-LF.</title>
        <authorList>
            <person name="Zhao B."/>
            <person name="Mesbah N.M."/>
            <person name="Dalin E."/>
            <person name="Goodwin L."/>
            <person name="Nolan M."/>
            <person name="Pitluck S."/>
            <person name="Chertkov O."/>
            <person name="Brettin T.S."/>
            <person name="Han J."/>
            <person name="Larimer F.W."/>
            <person name="Land M.L."/>
            <person name="Hauser L."/>
            <person name="Kyrpides N."/>
            <person name="Wiegel J."/>
        </authorList>
    </citation>
    <scope>NUCLEOTIDE SEQUENCE [LARGE SCALE GENOMIC DNA]</scope>
    <source>
        <strain evidence="5">ATCC BAA-1301 / DSM 18059 / JW/NM-WN-LF</strain>
    </source>
</reference>
<dbReference type="OrthoDB" id="61520at2"/>
<feature type="domain" description="NodB homology" evidence="3">
    <location>
        <begin position="149"/>
        <end position="327"/>
    </location>
</feature>
<dbReference type="Proteomes" id="UP000001683">
    <property type="component" value="Chromosome"/>
</dbReference>
<protein>
    <submittedName>
        <fullName evidence="4">Polysaccharide deacetylase</fullName>
    </submittedName>
</protein>
<dbReference type="PANTHER" id="PTHR10587">
    <property type="entry name" value="GLYCOSYL TRANSFERASE-RELATED"/>
    <property type="match status" value="1"/>
</dbReference>
<dbReference type="InterPro" id="IPR002509">
    <property type="entry name" value="NODB_dom"/>
</dbReference>
<evidence type="ECO:0000256" key="2">
    <source>
        <dbReference type="ARBA" id="ARBA00022801"/>
    </source>
</evidence>
<dbReference type="SUPFAM" id="SSF88713">
    <property type="entry name" value="Glycoside hydrolase/deacetylase"/>
    <property type="match status" value="1"/>
</dbReference>
<evidence type="ECO:0000313" key="4">
    <source>
        <dbReference type="EMBL" id="ACB85034.1"/>
    </source>
</evidence>
<dbReference type="FunCoup" id="B2A3A4">
    <property type="interactions" value="25"/>
</dbReference>
<dbReference type="AlphaFoldDB" id="B2A3A4"/>
<keyword evidence="2" id="KW-0378">Hydrolase</keyword>
<evidence type="ECO:0000256" key="1">
    <source>
        <dbReference type="ARBA" id="ARBA00022723"/>
    </source>
</evidence>
<dbReference type="PANTHER" id="PTHR10587:SF133">
    <property type="entry name" value="CHITIN DEACETYLASE 1-RELATED"/>
    <property type="match status" value="1"/>
</dbReference>
<dbReference type="InterPro" id="IPR011330">
    <property type="entry name" value="Glyco_hydro/deAcase_b/a-brl"/>
</dbReference>
<evidence type="ECO:0000259" key="3">
    <source>
        <dbReference type="PROSITE" id="PS51677"/>
    </source>
</evidence>
<organism evidence="4 5">
    <name type="scientific">Natranaerobius thermophilus (strain ATCC BAA-1301 / DSM 18059 / JW/NM-WN-LF)</name>
    <dbReference type="NCBI Taxonomy" id="457570"/>
    <lineage>
        <taxon>Bacteria</taxon>
        <taxon>Bacillati</taxon>
        <taxon>Bacillota</taxon>
        <taxon>Clostridia</taxon>
        <taxon>Natranaerobiales</taxon>
        <taxon>Natranaerobiaceae</taxon>
        <taxon>Natranaerobius</taxon>
    </lineage>
</organism>
<dbReference type="GO" id="GO:0005975">
    <property type="term" value="P:carbohydrate metabolic process"/>
    <property type="evidence" value="ECO:0007669"/>
    <property type="project" value="InterPro"/>
</dbReference>
<dbReference type="KEGG" id="nth:Nther_1451"/>
<dbReference type="eggNOG" id="COG0726">
    <property type="taxonomic scope" value="Bacteria"/>
</dbReference>
<accession>B2A3A4</accession>
<keyword evidence="5" id="KW-1185">Reference proteome</keyword>
<sequence>MFNKISFKVLKMKKFFVLGLIVLIVLLALLVIAYDGIDVDLSTKDAQRVNPGVEFLGEDLSDLTKEEVFTIVSKYQEDLYQEGEDAYLDPVTKGVIPGLPGKELDVENTVENIMLADSETTVPPQLSTIPPDKTIQDYQDAPIYQGNPKKDYAAFICNVAWGTEYIDELLNLLEEHQVRISFFLEGRWAANNPDKVEQIHEYGHEIGNHGYSHYMMSDLNRDKIREEIEKTNQEISEITGTKAELFGPPAGDFDEDVLRVASNLDMYTILWSLDTIDWKEPGVDYMTDKILNNIHPGAIILMHPTEDTVTALDEILTGLESKEYEVLPVSQLIKNYQ</sequence>
<proteinExistence type="predicted"/>
<dbReference type="Gene3D" id="3.20.20.370">
    <property type="entry name" value="Glycoside hydrolase/deacetylase"/>
    <property type="match status" value="1"/>
</dbReference>
<dbReference type="CDD" id="cd10950">
    <property type="entry name" value="CE4_BsYlxY_like"/>
    <property type="match status" value="1"/>
</dbReference>
<keyword evidence="1" id="KW-0479">Metal-binding</keyword>
<dbReference type="GO" id="GO:0016810">
    <property type="term" value="F:hydrolase activity, acting on carbon-nitrogen (but not peptide) bonds"/>
    <property type="evidence" value="ECO:0007669"/>
    <property type="project" value="InterPro"/>
</dbReference>
<reference evidence="4 5" key="1">
    <citation type="submission" date="2008-04" db="EMBL/GenBank/DDBJ databases">
        <title>Complete sequence of chromosome of Natranaerobius thermophilus JW/NM-WN-LF.</title>
        <authorList>
            <consortium name="US DOE Joint Genome Institute"/>
            <person name="Copeland A."/>
            <person name="Lucas S."/>
            <person name="Lapidus A."/>
            <person name="Glavina del Rio T."/>
            <person name="Dalin E."/>
            <person name="Tice H."/>
            <person name="Bruce D."/>
            <person name="Goodwin L."/>
            <person name="Pitluck S."/>
            <person name="Chertkov O."/>
            <person name="Brettin T."/>
            <person name="Detter J.C."/>
            <person name="Han C."/>
            <person name="Kuske C.R."/>
            <person name="Schmutz J."/>
            <person name="Larimer F."/>
            <person name="Land M."/>
            <person name="Hauser L."/>
            <person name="Kyrpides N."/>
            <person name="Lykidis A."/>
            <person name="Mesbah N.M."/>
            <person name="Wiegel J."/>
        </authorList>
    </citation>
    <scope>NUCLEOTIDE SEQUENCE [LARGE SCALE GENOMIC DNA]</scope>
    <source>
        <strain evidence="5">ATCC BAA-1301 / DSM 18059 / JW/NM-WN-LF</strain>
    </source>
</reference>
<dbReference type="EMBL" id="CP001034">
    <property type="protein sequence ID" value="ACB85034.1"/>
    <property type="molecule type" value="Genomic_DNA"/>
</dbReference>
<dbReference type="Pfam" id="PF01522">
    <property type="entry name" value="Polysacc_deac_1"/>
    <property type="match status" value="1"/>
</dbReference>
<dbReference type="STRING" id="457570.Nther_1451"/>
<dbReference type="GO" id="GO:0016020">
    <property type="term" value="C:membrane"/>
    <property type="evidence" value="ECO:0007669"/>
    <property type="project" value="TreeGrafter"/>
</dbReference>
<dbReference type="InterPro" id="IPR050248">
    <property type="entry name" value="Polysacc_deacetylase_ArnD"/>
</dbReference>
<dbReference type="HOGENOM" id="CLU_064035_0_0_9"/>
<dbReference type="PROSITE" id="PS51677">
    <property type="entry name" value="NODB"/>
    <property type="match status" value="1"/>
</dbReference>
<gene>
    <name evidence="4" type="ordered locus">Nther_1451</name>
</gene>
<dbReference type="GO" id="GO:0046872">
    <property type="term" value="F:metal ion binding"/>
    <property type="evidence" value="ECO:0007669"/>
    <property type="project" value="UniProtKB-KW"/>
</dbReference>
<dbReference type="RefSeq" id="WP_012447908.1">
    <property type="nucleotide sequence ID" value="NC_010718.1"/>
</dbReference>
<name>B2A3A4_NATTJ</name>
<evidence type="ECO:0000313" key="5">
    <source>
        <dbReference type="Proteomes" id="UP000001683"/>
    </source>
</evidence>